<dbReference type="AlphaFoldDB" id="A0A9Q0JQ44"/>
<comment type="caution">
    <text evidence="2">The sequence shown here is derived from an EMBL/GenBank/DDBJ whole genome shotgun (WGS) entry which is preliminary data.</text>
</comment>
<reference evidence="2" key="1">
    <citation type="submission" date="2022-02" db="EMBL/GenBank/DDBJ databases">
        <authorList>
            <person name="Henning P.M."/>
            <person name="McCubbin A.G."/>
            <person name="Shore J.S."/>
        </authorList>
    </citation>
    <scope>NUCLEOTIDE SEQUENCE</scope>
    <source>
        <strain evidence="2">F60SS</strain>
        <tissue evidence="2">Leaves</tissue>
    </source>
</reference>
<organism evidence="2 3">
    <name type="scientific">Turnera subulata</name>
    <dbReference type="NCBI Taxonomy" id="218843"/>
    <lineage>
        <taxon>Eukaryota</taxon>
        <taxon>Viridiplantae</taxon>
        <taxon>Streptophyta</taxon>
        <taxon>Embryophyta</taxon>
        <taxon>Tracheophyta</taxon>
        <taxon>Spermatophyta</taxon>
        <taxon>Magnoliopsida</taxon>
        <taxon>eudicotyledons</taxon>
        <taxon>Gunneridae</taxon>
        <taxon>Pentapetalae</taxon>
        <taxon>rosids</taxon>
        <taxon>fabids</taxon>
        <taxon>Malpighiales</taxon>
        <taxon>Passifloraceae</taxon>
        <taxon>Turnera</taxon>
    </lineage>
</organism>
<evidence type="ECO:0000313" key="3">
    <source>
        <dbReference type="Proteomes" id="UP001141552"/>
    </source>
</evidence>
<keyword evidence="3" id="KW-1185">Reference proteome</keyword>
<feature type="non-terminal residue" evidence="2">
    <location>
        <position position="68"/>
    </location>
</feature>
<name>A0A9Q0JQ44_9ROSI</name>
<dbReference type="Proteomes" id="UP001141552">
    <property type="component" value="Unassembled WGS sequence"/>
</dbReference>
<dbReference type="InterPro" id="IPR004330">
    <property type="entry name" value="FAR1_DNA_bnd_dom"/>
</dbReference>
<proteinExistence type="predicted"/>
<evidence type="ECO:0000259" key="1">
    <source>
        <dbReference type="Pfam" id="PF03101"/>
    </source>
</evidence>
<dbReference type="PANTHER" id="PTHR46328">
    <property type="entry name" value="FAR-RED IMPAIRED RESPONSIVE (FAR1) FAMILY PROTEIN-RELATED"/>
    <property type="match status" value="1"/>
</dbReference>
<evidence type="ECO:0000313" key="2">
    <source>
        <dbReference type="EMBL" id="KAJ4849944.1"/>
    </source>
</evidence>
<dbReference type="EMBL" id="JAKUCV010000445">
    <property type="protein sequence ID" value="KAJ4849944.1"/>
    <property type="molecule type" value="Genomic_DNA"/>
</dbReference>
<sequence length="68" mass="7852">MCKHTGAISNRRFVCFKEGFRKEDKKRPVKKPRKEVRTGCSARITIALQTSGKYHVIDFEPAHNHVLV</sequence>
<accession>A0A9Q0JQ44</accession>
<feature type="domain" description="FAR1" evidence="1">
    <location>
        <begin position="3"/>
        <end position="67"/>
    </location>
</feature>
<reference evidence="2" key="2">
    <citation type="journal article" date="2023" name="Plants (Basel)">
        <title>Annotation of the Turnera subulata (Passifloraceae) Draft Genome Reveals the S-Locus Evolved after the Divergence of Turneroideae from Passifloroideae in a Stepwise Manner.</title>
        <authorList>
            <person name="Henning P.M."/>
            <person name="Roalson E.H."/>
            <person name="Mir W."/>
            <person name="McCubbin A.G."/>
            <person name="Shore J.S."/>
        </authorList>
    </citation>
    <scope>NUCLEOTIDE SEQUENCE</scope>
    <source>
        <strain evidence="2">F60SS</strain>
    </source>
</reference>
<protein>
    <recommendedName>
        <fullName evidence="1">FAR1 domain-containing protein</fullName>
    </recommendedName>
</protein>
<dbReference type="PANTHER" id="PTHR46328:SF34">
    <property type="entry name" value="PROTEIN FAR1-RELATED SEQUENCE 5-LIKE"/>
    <property type="match status" value="1"/>
</dbReference>
<gene>
    <name evidence="2" type="ORF">Tsubulata_003820</name>
</gene>
<dbReference type="Pfam" id="PF03101">
    <property type="entry name" value="FAR1"/>
    <property type="match status" value="1"/>
</dbReference>